<dbReference type="STRING" id="1162668.LFE_1344"/>
<dbReference type="eggNOG" id="COG0438">
    <property type="taxonomic scope" value="Bacteria"/>
</dbReference>
<protein>
    <submittedName>
        <fullName evidence="2">Putative glycosyl transferase</fullName>
    </submittedName>
</protein>
<feature type="domain" description="WsaF C-terminal" evidence="1">
    <location>
        <begin position="204"/>
        <end position="325"/>
    </location>
</feature>
<evidence type="ECO:0000313" key="2">
    <source>
        <dbReference type="EMBL" id="BAM07027.1"/>
    </source>
</evidence>
<dbReference type="EMBL" id="AP012342">
    <property type="protein sequence ID" value="BAM07027.1"/>
    <property type="molecule type" value="Genomic_DNA"/>
</dbReference>
<reference evidence="2 3" key="1">
    <citation type="journal article" date="2012" name="J. Bacteriol.">
        <title>Complete Genome Sequence of Leptospirillum ferrooxidans Strain C2-3, Isolated from a Fresh Volcanic Ash Deposit on the Island of Miyake, Japan.</title>
        <authorList>
            <person name="Fujimura R."/>
            <person name="Sato Y."/>
            <person name="Nishizawa T."/>
            <person name="Oshima K."/>
            <person name="Kim S.-W."/>
            <person name="Hattori M."/>
            <person name="Kamijo T."/>
            <person name="Ohta H."/>
        </authorList>
    </citation>
    <scope>NUCLEOTIDE SEQUENCE [LARGE SCALE GENOMIC DNA]</scope>
    <source>
        <strain evidence="2 3">C2-3</strain>
    </source>
</reference>
<gene>
    <name evidence="2" type="primary">wbbX</name>
    <name evidence="2" type="ordered locus">LFE_1344</name>
</gene>
<dbReference type="PATRIC" id="fig|1162668.3.peg.1583"/>
<dbReference type="InterPro" id="IPR055050">
    <property type="entry name" value="WsaF_C"/>
</dbReference>
<proteinExistence type="predicted"/>
<dbReference type="KEGG" id="lfc:LFE_1344"/>
<dbReference type="Pfam" id="PF22772">
    <property type="entry name" value="WsaF_C"/>
    <property type="match status" value="1"/>
</dbReference>
<sequence length="368" mass="42406">MPIAENPVYDYTDWSSFGGAQKITGPPMAKKTFIWFVPDWSNVWGGGHYTLFRFANYFAQKDTRNIIYVYNNERHLSSNNLQTELNEALPDCRLEVYVDGRCLPECSAAIATTWQSAYQVRSFPFSKEKYYFMQDYECYFYPFGTTSLQAKTTYTFGFKGITGGGWLKHCFEMHGGKAQDYFFAADKEIFFPFREANFIRPKVKRIFFYGRPSTERRCFELGMKVLKKISENYPDVEIVIAGLKLAFKPNFQATLLGNMSLKDTGNLYRTCDIGIAFSATNLSYLPVELMACGVPVLSNNGPQVEWMLKNQVNSYLTDPVPQAVFDGFKKLYDDFDLRQMLGIGGVNTMKNITWDSEMEKIYHYINNE</sequence>
<keyword evidence="2" id="KW-0808">Transferase</keyword>
<evidence type="ECO:0000259" key="1">
    <source>
        <dbReference type="Pfam" id="PF22772"/>
    </source>
</evidence>
<dbReference type="GO" id="GO:0016740">
    <property type="term" value="F:transferase activity"/>
    <property type="evidence" value="ECO:0007669"/>
    <property type="project" value="UniProtKB-KW"/>
</dbReference>
<organism evidence="2 3">
    <name type="scientific">Leptospirillum ferrooxidans (strain C2-3)</name>
    <dbReference type="NCBI Taxonomy" id="1162668"/>
    <lineage>
        <taxon>Bacteria</taxon>
        <taxon>Pseudomonadati</taxon>
        <taxon>Nitrospirota</taxon>
        <taxon>Nitrospiria</taxon>
        <taxon>Nitrospirales</taxon>
        <taxon>Nitrospiraceae</taxon>
        <taxon>Leptospirillum</taxon>
    </lineage>
</organism>
<name>I0IP28_LEPFC</name>
<evidence type="ECO:0000313" key="3">
    <source>
        <dbReference type="Proteomes" id="UP000007382"/>
    </source>
</evidence>
<dbReference type="HOGENOM" id="CLU_055246_0_0_0"/>
<dbReference type="SUPFAM" id="SSF53756">
    <property type="entry name" value="UDP-Glycosyltransferase/glycogen phosphorylase"/>
    <property type="match status" value="1"/>
</dbReference>
<accession>I0IP28</accession>
<dbReference type="Gene3D" id="3.40.50.11090">
    <property type="match status" value="1"/>
</dbReference>
<dbReference type="AlphaFoldDB" id="I0IP28"/>
<reference evidence="3" key="2">
    <citation type="submission" date="2012-03" db="EMBL/GenBank/DDBJ databases">
        <title>The complete genome sequence of the pioneer microbe on fresh volcanic deposit, Leptospirillum ferrooxidans strain C2-3.</title>
        <authorList>
            <person name="Fujimura R."/>
            <person name="Sato Y."/>
            <person name="Nishizawa T."/>
            <person name="Nanba K."/>
            <person name="Oshima K."/>
            <person name="Hattori M."/>
            <person name="Kamijo T."/>
            <person name="Ohta H."/>
        </authorList>
    </citation>
    <scope>NUCLEOTIDE SEQUENCE [LARGE SCALE GENOMIC DNA]</scope>
    <source>
        <strain evidence="3">C2-3</strain>
    </source>
</reference>
<dbReference type="Proteomes" id="UP000007382">
    <property type="component" value="Chromosome"/>
</dbReference>
<dbReference type="Gene3D" id="3.40.50.2000">
    <property type="entry name" value="Glycogen Phosphorylase B"/>
    <property type="match status" value="1"/>
</dbReference>
<keyword evidence="3" id="KW-1185">Reference proteome</keyword>